<organism evidence="1 2">
    <name type="scientific">Streptomyces cinnamoneus</name>
    <name type="common">Streptoverticillium cinnamoneum</name>
    <dbReference type="NCBI Taxonomy" id="53446"/>
    <lineage>
        <taxon>Bacteria</taxon>
        <taxon>Bacillati</taxon>
        <taxon>Actinomycetota</taxon>
        <taxon>Actinomycetes</taxon>
        <taxon>Kitasatosporales</taxon>
        <taxon>Streptomycetaceae</taxon>
        <taxon>Streptomyces</taxon>
        <taxon>Streptomyces cinnamoneus group</taxon>
    </lineage>
</organism>
<evidence type="ECO:0000313" key="1">
    <source>
        <dbReference type="EMBL" id="GHC35698.1"/>
    </source>
</evidence>
<dbReference type="Proteomes" id="UP000646244">
    <property type="component" value="Unassembled WGS sequence"/>
</dbReference>
<accession>A0A918WCG0</accession>
<proteinExistence type="predicted"/>
<name>A0A918WCG0_STRCJ</name>
<evidence type="ECO:0000313" key="2">
    <source>
        <dbReference type="Proteomes" id="UP000646244"/>
    </source>
</evidence>
<dbReference type="InterPro" id="IPR007636">
    <property type="entry name" value="Restrct_endonuc_II_XhoI"/>
</dbReference>
<dbReference type="GO" id="GO:0003677">
    <property type="term" value="F:DNA binding"/>
    <property type="evidence" value="ECO:0007669"/>
    <property type="project" value="InterPro"/>
</dbReference>
<reference evidence="1" key="1">
    <citation type="journal article" date="2014" name="Int. J. Syst. Evol. Microbiol.">
        <title>Complete genome sequence of Corynebacterium casei LMG S-19264T (=DSM 44701T), isolated from a smear-ripened cheese.</title>
        <authorList>
            <consortium name="US DOE Joint Genome Institute (JGI-PGF)"/>
            <person name="Walter F."/>
            <person name="Albersmeier A."/>
            <person name="Kalinowski J."/>
            <person name="Ruckert C."/>
        </authorList>
    </citation>
    <scope>NUCLEOTIDE SEQUENCE</scope>
    <source>
        <strain evidence="1">JCM 4633</strain>
    </source>
</reference>
<dbReference type="RefSeq" id="WP_190108029.1">
    <property type="nucleotide sequence ID" value="NZ_BMVB01000002.1"/>
</dbReference>
<dbReference type="EMBL" id="BMVB01000002">
    <property type="protein sequence ID" value="GHC35698.1"/>
    <property type="molecule type" value="Genomic_DNA"/>
</dbReference>
<protein>
    <submittedName>
        <fullName evidence="1">Type-2 restriction enzyme</fullName>
    </submittedName>
</protein>
<dbReference type="GO" id="GO:0009036">
    <property type="term" value="F:type II site-specific deoxyribonuclease activity"/>
    <property type="evidence" value="ECO:0007669"/>
    <property type="project" value="InterPro"/>
</dbReference>
<dbReference type="Pfam" id="PF04555">
    <property type="entry name" value="XhoI"/>
    <property type="match status" value="1"/>
</dbReference>
<gene>
    <name evidence="1" type="ORF">GCM10010507_05800</name>
</gene>
<sequence>MDPKGIRKAIEEFWFTRGNQKGKLADGGAAGGEARANGHMKTLENLVKQAFLDCGIPEHCIHTGRPYLPGYYRVRKQWDLVVIYKGALVAAFEFKSQVGSVGKNFGNRFEEALGSATDLDAAQKKNGSFGDVPPWLGYVFVLQETDETETEGRATSALFPTDSAFEGLSYNQRYQEMLRRFIGEGVYHGGWFVTTQRNDDGSVTYGEPLATATGRTLQVAIEGRVKLVKAMLGD</sequence>
<dbReference type="GO" id="GO:0009307">
    <property type="term" value="P:DNA restriction-modification system"/>
    <property type="evidence" value="ECO:0007669"/>
    <property type="project" value="InterPro"/>
</dbReference>
<comment type="caution">
    <text evidence="1">The sequence shown here is derived from an EMBL/GenBank/DDBJ whole genome shotgun (WGS) entry which is preliminary data.</text>
</comment>
<reference evidence="1" key="2">
    <citation type="submission" date="2020-09" db="EMBL/GenBank/DDBJ databases">
        <authorList>
            <person name="Sun Q."/>
            <person name="Ohkuma M."/>
        </authorList>
    </citation>
    <scope>NUCLEOTIDE SEQUENCE</scope>
    <source>
        <strain evidence="1">JCM 4633</strain>
    </source>
</reference>
<dbReference type="AlphaFoldDB" id="A0A918WCG0"/>